<dbReference type="GO" id="GO:0005737">
    <property type="term" value="C:cytoplasm"/>
    <property type="evidence" value="ECO:0007669"/>
    <property type="project" value="UniProtKB-SubCell"/>
</dbReference>
<evidence type="ECO:0000256" key="1">
    <source>
        <dbReference type="ARBA" id="ARBA00004496"/>
    </source>
</evidence>
<sequence length="285" mass="31915">MAQSNLTDYEVFEELCTKFPVAIGKYTFLLHNIGPKEISCPIIFFPPTTCSPTIYYKVQLFLAKEGYRTISVDYPATYSTDEFCDVFLKLLDEMHLTAVHLVGSSLGGFLAQKVYEVSAKTSARVKSLILCNSFVDGSAFDGHLSARLLWLLPAAALRMTIDYPPIPADADDAIKMSVKVAKEQMDKMSQSQLASRLTMAFTPGNIDFEELQNADITIVEVGDVDSTYKRHYESVHQAYPGAKVASIDSGGYFPFFSRPDEFVAYMRMHFEAYLDTPYFPAIQDD</sequence>
<comment type="similarity">
    <text evidence="2">Belongs to the AB hydrolase superfamily.</text>
</comment>
<dbReference type="Gene3D" id="3.40.50.1820">
    <property type="entry name" value="alpha/beta hydrolase"/>
    <property type="match status" value="1"/>
</dbReference>
<proteinExistence type="inferred from homology"/>
<accession>A0A5K3FQB3</accession>
<dbReference type="InterPro" id="IPR029058">
    <property type="entry name" value="AB_hydrolase_fold"/>
</dbReference>
<evidence type="ECO:0000256" key="3">
    <source>
        <dbReference type="ARBA" id="ARBA00020148"/>
    </source>
</evidence>
<organism evidence="6">
    <name type="scientific">Mesocestoides corti</name>
    <name type="common">Flatworm</name>
    <dbReference type="NCBI Taxonomy" id="53468"/>
    <lineage>
        <taxon>Eukaryota</taxon>
        <taxon>Metazoa</taxon>
        <taxon>Spiralia</taxon>
        <taxon>Lophotrochozoa</taxon>
        <taxon>Platyhelminthes</taxon>
        <taxon>Cestoda</taxon>
        <taxon>Eucestoda</taxon>
        <taxon>Cyclophyllidea</taxon>
        <taxon>Mesocestoididae</taxon>
        <taxon>Mesocestoides</taxon>
    </lineage>
</organism>
<comment type="subcellular location">
    <subcellularLocation>
        <location evidence="1">Cytoplasm</location>
    </subcellularLocation>
</comment>
<name>A0A5K3FQB3_MESCO</name>
<dbReference type="Pfam" id="PF12697">
    <property type="entry name" value="Abhydrolase_6"/>
    <property type="match status" value="1"/>
</dbReference>
<dbReference type="PANTHER" id="PTHR15913">
    <property type="entry name" value="ACID CLUSTER PROTEIN 33"/>
    <property type="match status" value="1"/>
</dbReference>
<feature type="domain" description="AB hydrolase-1" evidence="5">
    <location>
        <begin position="43"/>
        <end position="264"/>
    </location>
</feature>
<evidence type="ECO:0000256" key="2">
    <source>
        <dbReference type="ARBA" id="ARBA00008645"/>
    </source>
</evidence>
<evidence type="ECO:0000259" key="5">
    <source>
        <dbReference type="Pfam" id="PF12697"/>
    </source>
</evidence>
<evidence type="ECO:0000256" key="4">
    <source>
        <dbReference type="ARBA" id="ARBA00022490"/>
    </source>
</evidence>
<dbReference type="InterPro" id="IPR000073">
    <property type="entry name" value="AB_hydrolase_1"/>
</dbReference>
<dbReference type="AlphaFoldDB" id="A0A5K3FQB3"/>
<evidence type="ECO:0000313" key="6">
    <source>
        <dbReference type="WBParaSite" id="MCU_010415-RA"/>
    </source>
</evidence>
<dbReference type="PANTHER" id="PTHR15913:SF0">
    <property type="entry name" value="MASPARDIN"/>
    <property type="match status" value="1"/>
</dbReference>
<dbReference type="InterPro" id="IPR026151">
    <property type="entry name" value="Maspardin"/>
</dbReference>
<keyword evidence="4" id="KW-0963">Cytoplasm</keyword>
<dbReference type="SUPFAM" id="SSF53474">
    <property type="entry name" value="alpha/beta-Hydrolases"/>
    <property type="match status" value="1"/>
</dbReference>
<dbReference type="WBParaSite" id="MCU_010415-RA">
    <property type="protein sequence ID" value="MCU_010415-RA"/>
    <property type="gene ID" value="MCU_010415"/>
</dbReference>
<reference evidence="6" key="1">
    <citation type="submission" date="2019-11" db="UniProtKB">
        <authorList>
            <consortium name="WormBaseParasite"/>
        </authorList>
    </citation>
    <scope>IDENTIFICATION</scope>
</reference>
<protein>
    <recommendedName>
        <fullName evidence="3">Maspardin</fullName>
    </recommendedName>
</protein>